<dbReference type="Pfam" id="PF01555">
    <property type="entry name" value="N6_N4_Mtase"/>
    <property type="match status" value="1"/>
</dbReference>
<dbReference type="EMBL" id="JBHSUA010000025">
    <property type="protein sequence ID" value="MFC6398012.1"/>
    <property type="molecule type" value="Genomic_DNA"/>
</dbReference>
<dbReference type="GO" id="GO:0032259">
    <property type="term" value="P:methylation"/>
    <property type="evidence" value="ECO:0007669"/>
    <property type="project" value="UniProtKB-KW"/>
</dbReference>
<dbReference type="GO" id="GO:0008168">
    <property type="term" value="F:methyltransferase activity"/>
    <property type="evidence" value="ECO:0007669"/>
    <property type="project" value="UniProtKB-KW"/>
</dbReference>
<evidence type="ECO:0000313" key="6">
    <source>
        <dbReference type="EMBL" id="MFC6398012.1"/>
    </source>
</evidence>
<evidence type="ECO:0000256" key="2">
    <source>
        <dbReference type="ARBA" id="ARBA00022603"/>
    </source>
</evidence>
<dbReference type="PROSITE" id="PS00092">
    <property type="entry name" value="N6_MTASE"/>
    <property type="match status" value="1"/>
</dbReference>
<evidence type="ECO:0000259" key="5">
    <source>
        <dbReference type="Pfam" id="PF01555"/>
    </source>
</evidence>
<accession>A0ABW1X748</accession>
<organism evidence="6 7">
    <name type="scientific">Luteococcus sanguinis</name>
    <dbReference type="NCBI Taxonomy" id="174038"/>
    <lineage>
        <taxon>Bacteria</taxon>
        <taxon>Bacillati</taxon>
        <taxon>Actinomycetota</taxon>
        <taxon>Actinomycetes</taxon>
        <taxon>Propionibacteriales</taxon>
        <taxon>Propionibacteriaceae</taxon>
        <taxon>Luteococcus</taxon>
    </lineage>
</organism>
<comment type="similarity">
    <text evidence="1">Belongs to the N(4)/N(6)-methyltransferase family.</text>
</comment>
<comment type="caution">
    <text evidence="6">The sequence shown here is derived from an EMBL/GenBank/DDBJ whole genome shotgun (WGS) entry which is preliminary data.</text>
</comment>
<evidence type="ECO:0000256" key="1">
    <source>
        <dbReference type="ARBA" id="ARBA00006594"/>
    </source>
</evidence>
<feature type="domain" description="DNA methylase N-4/N-6" evidence="5">
    <location>
        <begin position="165"/>
        <end position="514"/>
    </location>
</feature>
<evidence type="ECO:0000256" key="3">
    <source>
        <dbReference type="ARBA" id="ARBA00022679"/>
    </source>
</evidence>
<dbReference type="InterPro" id="IPR002052">
    <property type="entry name" value="DNA_methylase_N6_adenine_CS"/>
</dbReference>
<name>A0ABW1X748_9ACTN</name>
<evidence type="ECO:0000313" key="7">
    <source>
        <dbReference type="Proteomes" id="UP001596266"/>
    </source>
</evidence>
<dbReference type="InterPro" id="IPR002295">
    <property type="entry name" value="N4/N6-MTase_EcoPI_Mod-like"/>
</dbReference>
<keyword evidence="4" id="KW-0949">S-adenosyl-L-methionine</keyword>
<dbReference type="Proteomes" id="UP001596266">
    <property type="component" value="Unassembled WGS sequence"/>
</dbReference>
<dbReference type="SUPFAM" id="SSF53335">
    <property type="entry name" value="S-adenosyl-L-methionine-dependent methyltransferases"/>
    <property type="match status" value="1"/>
</dbReference>
<proteinExistence type="inferred from homology"/>
<protein>
    <submittedName>
        <fullName evidence="6">Site-specific DNA-methyltransferase</fullName>
        <ecNumber evidence="6">2.1.1.-</ecNumber>
    </submittedName>
</protein>
<gene>
    <name evidence="6" type="ORF">ACFP57_13605</name>
</gene>
<dbReference type="RefSeq" id="WP_343886835.1">
    <property type="nucleotide sequence ID" value="NZ_BAAAKI010000024.1"/>
</dbReference>
<dbReference type="EC" id="2.1.1.-" evidence="6"/>
<keyword evidence="7" id="KW-1185">Reference proteome</keyword>
<evidence type="ECO:0000256" key="4">
    <source>
        <dbReference type="ARBA" id="ARBA00022691"/>
    </source>
</evidence>
<dbReference type="Gene3D" id="3.40.50.150">
    <property type="entry name" value="Vaccinia Virus protein VP39"/>
    <property type="match status" value="1"/>
</dbReference>
<keyword evidence="3 6" id="KW-0808">Transferase</keyword>
<reference evidence="7" key="1">
    <citation type="journal article" date="2019" name="Int. J. Syst. Evol. Microbiol.">
        <title>The Global Catalogue of Microorganisms (GCM) 10K type strain sequencing project: providing services to taxonomists for standard genome sequencing and annotation.</title>
        <authorList>
            <consortium name="The Broad Institute Genomics Platform"/>
            <consortium name="The Broad Institute Genome Sequencing Center for Infectious Disease"/>
            <person name="Wu L."/>
            <person name="Ma J."/>
        </authorList>
    </citation>
    <scope>NUCLEOTIDE SEQUENCE [LARGE SCALE GENOMIC DNA]</scope>
    <source>
        <strain evidence="7">CGMCC 1.15277</strain>
    </source>
</reference>
<keyword evidence="2 6" id="KW-0489">Methyltransferase</keyword>
<sequence>MSRLTDLLAEAKAKDPAFGAALEEEYRHLTSRRAFGLNFERHRPEAVELPGKVITRGDRVRVLPPRGVLERGAQTLWVVKRVSNEDGRAVAHLEEDDPTSEEPQRCAVDCEKLVVVARFRDRIFPGLAETGRVDRAAETTPAHTVINGENFHVLKALTYTHRGKVDAIYIDPPYNTGARDWKYNNDYVASDDQYRHSKWLAFMERRLEIARELLNPDDSVLIVTIDEKEYLRLGLLLEQTFPEANIQMVTSSIKPSGSQRGNEFSRVEEFIFFAMLGDAHPRTSTTDMLRDTEKGLTASSVTWQGLRRRGSTDWKRSHRPNGFYPLFISCTDGSVQSVGEPIPLAQDRRSVVPPAGTWAAWPLDPKGAEGRWQVSPERLREQLAEGTAALRRGDQRTGSATVVYLKGGDLTAVRSGAFAVDGRDAEGKINVLPAALATRKAKSMWVMPSHDASAHGTALLTRFLPERKFPFPKSLYAVEDALRFFVKDKPDATILDFFSGSGTTAHAVMRLNKQDDGRRQCLSVTNNEVGADEQKVLRKDGLRPGDADWERWGICDYITKPRVTAAITGKTPEGQPVKGDYKFTDMFPMADGFEANARFFTLTYESPLAVTHGLAFERIAPLLWLKAGAAGRQITVEPESGWELADTYGLLTDLDHAAAFTHAVAENPGIRVAYIVTNDDGRFQRVAQRLPEGVEAVRLYESYLTNFSVDLGE</sequence>
<dbReference type="InterPro" id="IPR029063">
    <property type="entry name" value="SAM-dependent_MTases_sf"/>
</dbReference>
<dbReference type="PRINTS" id="PR00506">
    <property type="entry name" value="D21N6MTFRASE"/>
</dbReference>
<dbReference type="InterPro" id="IPR002941">
    <property type="entry name" value="DNA_methylase_N4/N6"/>
</dbReference>